<evidence type="ECO:0000259" key="10">
    <source>
        <dbReference type="Pfam" id="PF03372"/>
    </source>
</evidence>
<keyword evidence="5" id="KW-0227">DNA damage</keyword>
<keyword evidence="12" id="KW-1185">Reference proteome</keyword>
<dbReference type="RefSeq" id="WP_022316708.1">
    <property type="nucleotide sequence ID" value="NZ_JALFDM010000047.1"/>
</dbReference>
<dbReference type="SUPFAM" id="SSF56219">
    <property type="entry name" value="DNase I-like"/>
    <property type="match status" value="1"/>
</dbReference>
<dbReference type="PANTHER" id="PTHR15822">
    <property type="entry name" value="TRAF AND TNF RECEPTOR-ASSOCIATED PROTEIN"/>
    <property type="match status" value="1"/>
</dbReference>
<evidence type="ECO:0000256" key="2">
    <source>
        <dbReference type="ARBA" id="ARBA00001946"/>
    </source>
</evidence>
<dbReference type="GO" id="GO:0016787">
    <property type="term" value="F:hydrolase activity"/>
    <property type="evidence" value="ECO:0007669"/>
    <property type="project" value="UniProtKB-KW"/>
</dbReference>
<feature type="transmembrane region" description="Helical" evidence="9">
    <location>
        <begin position="70"/>
        <end position="87"/>
    </location>
</feature>
<evidence type="ECO:0000256" key="6">
    <source>
        <dbReference type="ARBA" id="ARBA00022801"/>
    </source>
</evidence>
<dbReference type="CDD" id="cd09084">
    <property type="entry name" value="EEP-2"/>
    <property type="match status" value="1"/>
</dbReference>
<dbReference type="GO" id="GO:0006281">
    <property type="term" value="P:DNA repair"/>
    <property type="evidence" value="ECO:0007669"/>
    <property type="project" value="UniProtKB-KW"/>
</dbReference>
<sequence length="361" mass="40952">MDKVKKFTMHMLAAASAVTVCVMLAVGYSYKLNPVEHPLFANVGLVFPIFLLINGGFLVLFLLTWKRLTLIPLAGYVLCYIPAHFYSPLNMLHSTPDGAIKVMSYNVYMFHNGDSASIQKIADYVNGSGASIVCMQEAAFSDVIRDAFKKEYEYIDTMRNGVNGEVQIVLSKFPILSKTRINPELSGCMCGAYEVLIDGDRTTVINCHFETSGLTLEERSEFRNIVKGDWENRSVRQDSKRMIVRLGEAAKRRVPQVEGVIRYIESRKGEPILLFGDFNDTPISYCHHLLARTLTDCYVTTANGPGISYHYNRIYVRIDNVMCSNDWHPYNFTVDRSINVSDHYPLWGFVKKSLHNDKKTH</sequence>
<dbReference type="GeneID" id="93484938"/>
<dbReference type="Gene3D" id="3.60.10.10">
    <property type="entry name" value="Endonuclease/exonuclease/phosphatase"/>
    <property type="match status" value="1"/>
</dbReference>
<name>A0A0D0I5K9_9BACT</name>
<dbReference type="GO" id="GO:0046872">
    <property type="term" value="F:metal ion binding"/>
    <property type="evidence" value="ECO:0007669"/>
    <property type="project" value="UniProtKB-KW"/>
</dbReference>
<comment type="caution">
    <text evidence="11">The sequence shown here is derived from an EMBL/GenBank/DDBJ whole genome shotgun (WGS) entry which is preliminary data.</text>
</comment>
<protein>
    <recommendedName>
        <fullName evidence="10">Endonuclease/exonuclease/phosphatase domain-containing protein</fullName>
    </recommendedName>
</protein>
<dbReference type="Pfam" id="PF03372">
    <property type="entry name" value="Exo_endo_phos"/>
    <property type="match status" value="1"/>
</dbReference>
<evidence type="ECO:0000256" key="8">
    <source>
        <dbReference type="ARBA" id="ARBA00023204"/>
    </source>
</evidence>
<dbReference type="Proteomes" id="UP000032046">
    <property type="component" value="Unassembled WGS sequence"/>
</dbReference>
<keyword evidence="8" id="KW-0234">DNA repair</keyword>
<evidence type="ECO:0000256" key="4">
    <source>
        <dbReference type="ARBA" id="ARBA00022723"/>
    </source>
</evidence>
<dbReference type="AlphaFoldDB" id="A0A0D0I5K9"/>
<dbReference type="OrthoDB" id="635146at2"/>
<dbReference type="PANTHER" id="PTHR15822:SF4">
    <property type="entry name" value="TYROSYL-DNA PHOSPHODIESTERASE 2"/>
    <property type="match status" value="1"/>
</dbReference>
<evidence type="ECO:0000256" key="5">
    <source>
        <dbReference type="ARBA" id="ARBA00022763"/>
    </source>
</evidence>
<feature type="transmembrane region" description="Helical" evidence="9">
    <location>
        <begin position="39"/>
        <end position="63"/>
    </location>
</feature>
<keyword evidence="9" id="KW-0812">Transmembrane</keyword>
<proteinExistence type="predicted"/>
<keyword evidence="9" id="KW-0472">Membrane</keyword>
<dbReference type="GO" id="GO:0004518">
    <property type="term" value="F:nuclease activity"/>
    <property type="evidence" value="ECO:0007669"/>
    <property type="project" value="UniProtKB-KW"/>
</dbReference>
<dbReference type="InterPro" id="IPR005135">
    <property type="entry name" value="Endo/exonuclease/phosphatase"/>
</dbReference>
<organism evidence="11 12">
    <name type="scientific">Prevotella pectinovora</name>
    <dbReference type="NCBI Taxonomy" id="1602169"/>
    <lineage>
        <taxon>Bacteria</taxon>
        <taxon>Pseudomonadati</taxon>
        <taxon>Bacteroidota</taxon>
        <taxon>Bacteroidia</taxon>
        <taxon>Bacteroidales</taxon>
        <taxon>Prevotellaceae</taxon>
        <taxon>Prevotella</taxon>
    </lineage>
</organism>
<dbReference type="InterPro" id="IPR051547">
    <property type="entry name" value="TDP2-like"/>
</dbReference>
<gene>
    <name evidence="11" type="ORF">ST44_06740</name>
</gene>
<keyword evidence="9" id="KW-1133">Transmembrane helix</keyword>
<evidence type="ECO:0000256" key="1">
    <source>
        <dbReference type="ARBA" id="ARBA00001936"/>
    </source>
</evidence>
<evidence type="ECO:0000313" key="12">
    <source>
        <dbReference type="Proteomes" id="UP000032046"/>
    </source>
</evidence>
<comment type="cofactor">
    <cofactor evidence="2">
        <name>Mg(2+)</name>
        <dbReference type="ChEBI" id="CHEBI:18420"/>
    </cofactor>
</comment>
<keyword evidence="4" id="KW-0479">Metal-binding</keyword>
<evidence type="ECO:0000256" key="3">
    <source>
        <dbReference type="ARBA" id="ARBA00022722"/>
    </source>
</evidence>
<feature type="domain" description="Endonuclease/exonuclease/phosphatase" evidence="10">
    <location>
        <begin position="103"/>
        <end position="343"/>
    </location>
</feature>
<evidence type="ECO:0000256" key="9">
    <source>
        <dbReference type="SAM" id="Phobius"/>
    </source>
</evidence>
<reference evidence="11 12" key="1">
    <citation type="submission" date="2015-01" db="EMBL/GenBank/DDBJ databases">
        <title>Comparative genomics of non-oral Prevotella species.</title>
        <authorList>
            <person name="Accetto T."/>
            <person name="Nograsek B."/>
            <person name="Avgustin G."/>
        </authorList>
    </citation>
    <scope>NUCLEOTIDE SEQUENCE [LARGE SCALE GENOMIC DNA]</scope>
    <source>
        <strain evidence="11 12">P5-119</strain>
    </source>
</reference>
<keyword evidence="6" id="KW-0378">Hydrolase</keyword>
<evidence type="ECO:0000256" key="7">
    <source>
        <dbReference type="ARBA" id="ARBA00022842"/>
    </source>
</evidence>
<keyword evidence="3" id="KW-0540">Nuclease</keyword>
<comment type="cofactor">
    <cofactor evidence="1">
        <name>Mn(2+)</name>
        <dbReference type="ChEBI" id="CHEBI:29035"/>
    </cofactor>
</comment>
<keyword evidence="7" id="KW-0460">Magnesium</keyword>
<dbReference type="InterPro" id="IPR036691">
    <property type="entry name" value="Endo/exonu/phosph_ase_sf"/>
</dbReference>
<evidence type="ECO:0000313" key="11">
    <source>
        <dbReference type="EMBL" id="KIP62501.1"/>
    </source>
</evidence>
<accession>A0A0D0I5K9</accession>
<dbReference type="EMBL" id="JXQK01000053">
    <property type="protein sequence ID" value="KIP62501.1"/>
    <property type="molecule type" value="Genomic_DNA"/>
</dbReference>
<dbReference type="STRING" id="1602171.ST44_06740"/>